<dbReference type="SMART" id="SM00320">
    <property type="entry name" value="WD40"/>
    <property type="match status" value="3"/>
</dbReference>
<dbReference type="Proteomes" id="UP001165065">
    <property type="component" value="Unassembled WGS sequence"/>
</dbReference>
<evidence type="ECO:0000256" key="4">
    <source>
        <dbReference type="PROSITE-ProRule" id="PRU00221"/>
    </source>
</evidence>
<accession>A0A9W7GKY5</accession>
<feature type="compositionally biased region" description="Polar residues" evidence="5">
    <location>
        <begin position="56"/>
        <end position="65"/>
    </location>
</feature>
<dbReference type="GO" id="GO:2000001">
    <property type="term" value="P:regulation of DNA damage checkpoint"/>
    <property type="evidence" value="ECO:0007669"/>
    <property type="project" value="TreeGrafter"/>
</dbReference>
<feature type="repeat" description="WD" evidence="4">
    <location>
        <begin position="268"/>
        <end position="309"/>
    </location>
</feature>
<dbReference type="OrthoDB" id="9890280at2759"/>
<name>A0A9W7GKY5_9STRA</name>
<evidence type="ECO:0000313" key="7">
    <source>
        <dbReference type="Proteomes" id="UP001165065"/>
    </source>
</evidence>
<dbReference type="Pfam" id="PF00400">
    <property type="entry name" value="WD40"/>
    <property type="match status" value="1"/>
</dbReference>
<dbReference type="InterPro" id="IPR050853">
    <property type="entry name" value="WD_repeat_DNA-damage-binding"/>
</dbReference>
<evidence type="ECO:0008006" key="8">
    <source>
        <dbReference type="Google" id="ProtNLM"/>
    </source>
</evidence>
<dbReference type="PANTHER" id="PTHR14773:SF0">
    <property type="entry name" value="WD REPEAT-CONTAINING PROTEIN 76"/>
    <property type="match status" value="1"/>
</dbReference>
<evidence type="ECO:0000256" key="5">
    <source>
        <dbReference type="SAM" id="MobiDB-lite"/>
    </source>
</evidence>
<evidence type="ECO:0000256" key="1">
    <source>
        <dbReference type="ARBA" id="ARBA00005434"/>
    </source>
</evidence>
<feature type="compositionally biased region" description="Polar residues" evidence="5">
    <location>
        <begin position="1"/>
        <end position="11"/>
    </location>
</feature>
<protein>
    <recommendedName>
        <fullName evidence="8">WD repeat-containing protein</fullName>
    </recommendedName>
</protein>
<dbReference type="PANTHER" id="PTHR14773">
    <property type="entry name" value="WD REPEAT-CONTAINING PROTEIN 76"/>
    <property type="match status" value="1"/>
</dbReference>
<dbReference type="AlphaFoldDB" id="A0A9W7GKY5"/>
<keyword evidence="7" id="KW-1185">Reference proteome</keyword>
<dbReference type="EMBL" id="BRYA01000309">
    <property type="protein sequence ID" value="GMI46656.1"/>
    <property type="molecule type" value="Genomic_DNA"/>
</dbReference>
<feature type="region of interest" description="Disordered" evidence="5">
    <location>
        <begin position="1"/>
        <end position="31"/>
    </location>
</feature>
<dbReference type="Gene3D" id="2.130.10.10">
    <property type="entry name" value="YVTN repeat-like/Quinoprotein amine dehydrogenase"/>
    <property type="match status" value="1"/>
</dbReference>
<keyword evidence="3" id="KW-0677">Repeat</keyword>
<dbReference type="InterPro" id="IPR036322">
    <property type="entry name" value="WD40_repeat_dom_sf"/>
</dbReference>
<feature type="compositionally biased region" description="Basic and acidic residues" evidence="5">
    <location>
        <begin position="85"/>
        <end position="95"/>
    </location>
</feature>
<sequence length="575" mass="62917">MPNASPTSVSEDLSPAPLSMKGMIYDPNSGESYKDFVQRKRKRNNDYLSSLGFGENNLSSMQADLNRTKAARRSSSKPRVKPAKGVREPSRRSGRVRGEVVDDGFFVKSDSGRKIEINGVLNDDGTAGIAPTKVMFYDDRINDGEDVEAWGAYEEEDQEGVKKSFLEIFSSCGISSPEPAAKKKKKAKAKAKTTLKFSADNPASISDYLSNLTSSPVVLERNIKVTPDKIYSVCCAPTTQKLVCFVGDTWGHIGVYDSSAPEHEQLYSKPHSRVVTHLDYSPTSDKLLSVSYDCTVRLMDAETGVHTQLLATYGTNEAADKFKGEPGYGVDEGEGYFTQYGCWDKENGVANGKGIWLTSSTGNLVFYDTRSGKVEINGNVSQKKVNTMSQHPFSPHVVAVGGLDREVKLFDIRKFGTWNQKELSKTGNWKTSKTPKPFATHAFAGSINSSFFSPSGSYLLTTSTADVLTLTKDAHLQKGDMNDGSQVIKHDNRTGRYLATFMARWHGRHDIFTVGSMKKPRQLEVFSLDGKGFKCTGKIKGDAVSAVCSRNCFHDTMPVLVGGSSSGRIVVAGMD</sequence>
<reference evidence="7" key="1">
    <citation type="journal article" date="2023" name="Commun. Biol.">
        <title>Genome analysis of Parmales, the sister group of diatoms, reveals the evolutionary specialization of diatoms from phago-mixotrophs to photoautotrophs.</title>
        <authorList>
            <person name="Ban H."/>
            <person name="Sato S."/>
            <person name="Yoshikawa S."/>
            <person name="Yamada K."/>
            <person name="Nakamura Y."/>
            <person name="Ichinomiya M."/>
            <person name="Sato N."/>
            <person name="Blanc-Mathieu R."/>
            <person name="Endo H."/>
            <person name="Kuwata A."/>
            <person name="Ogata H."/>
        </authorList>
    </citation>
    <scope>NUCLEOTIDE SEQUENCE [LARGE SCALE GENOMIC DNA]</scope>
</reference>
<gene>
    <name evidence="6" type="ORF">TrCOL_g11448</name>
</gene>
<dbReference type="PROSITE" id="PS50082">
    <property type="entry name" value="WD_REPEATS_2"/>
    <property type="match status" value="1"/>
</dbReference>
<dbReference type="InterPro" id="IPR015943">
    <property type="entry name" value="WD40/YVTN_repeat-like_dom_sf"/>
</dbReference>
<dbReference type="InterPro" id="IPR001680">
    <property type="entry name" value="WD40_rpt"/>
</dbReference>
<dbReference type="SUPFAM" id="SSF50978">
    <property type="entry name" value="WD40 repeat-like"/>
    <property type="match status" value="1"/>
</dbReference>
<dbReference type="GO" id="GO:0003677">
    <property type="term" value="F:DNA binding"/>
    <property type="evidence" value="ECO:0007669"/>
    <property type="project" value="TreeGrafter"/>
</dbReference>
<feature type="compositionally biased region" description="Basic residues" evidence="5">
    <location>
        <begin position="69"/>
        <end position="84"/>
    </location>
</feature>
<keyword evidence="2 4" id="KW-0853">WD repeat</keyword>
<comment type="similarity">
    <text evidence="1">Belongs to the WD repeat DDB2/WDR76 family.</text>
</comment>
<feature type="region of interest" description="Disordered" evidence="5">
    <location>
        <begin position="47"/>
        <end position="95"/>
    </location>
</feature>
<comment type="caution">
    <text evidence="6">The sequence shown here is derived from an EMBL/GenBank/DDBJ whole genome shotgun (WGS) entry which is preliminary data.</text>
</comment>
<dbReference type="GO" id="GO:0005634">
    <property type="term" value="C:nucleus"/>
    <property type="evidence" value="ECO:0007669"/>
    <property type="project" value="TreeGrafter"/>
</dbReference>
<proteinExistence type="inferred from homology"/>
<evidence type="ECO:0000256" key="2">
    <source>
        <dbReference type="ARBA" id="ARBA00022574"/>
    </source>
</evidence>
<evidence type="ECO:0000313" key="6">
    <source>
        <dbReference type="EMBL" id="GMI46656.1"/>
    </source>
</evidence>
<evidence type="ECO:0000256" key="3">
    <source>
        <dbReference type="ARBA" id="ARBA00022737"/>
    </source>
</evidence>
<organism evidence="6 7">
    <name type="scientific">Triparma columacea</name>
    <dbReference type="NCBI Taxonomy" id="722753"/>
    <lineage>
        <taxon>Eukaryota</taxon>
        <taxon>Sar</taxon>
        <taxon>Stramenopiles</taxon>
        <taxon>Ochrophyta</taxon>
        <taxon>Bolidophyceae</taxon>
        <taxon>Parmales</taxon>
        <taxon>Triparmaceae</taxon>
        <taxon>Triparma</taxon>
    </lineage>
</organism>